<evidence type="ECO:0000259" key="8">
    <source>
        <dbReference type="PROSITE" id="PS50278"/>
    </source>
</evidence>
<protein>
    <submittedName>
        <fullName evidence="9">Platelet derived growth factor c</fullName>
    </submittedName>
</protein>
<keyword evidence="5" id="KW-0325">Glycoprotein</keyword>
<keyword evidence="6" id="KW-0497">Mitogen</keyword>
<reference evidence="9" key="2">
    <citation type="submission" date="2025-09" db="UniProtKB">
        <authorList>
            <consortium name="Ensembl"/>
        </authorList>
    </citation>
    <scope>IDENTIFICATION</scope>
</reference>
<evidence type="ECO:0000313" key="9">
    <source>
        <dbReference type="Ensembl" id="ENSPMAP00000002207.1"/>
    </source>
</evidence>
<evidence type="ECO:0000256" key="3">
    <source>
        <dbReference type="ARBA" id="ARBA00022729"/>
    </source>
</evidence>
<dbReference type="AlphaFoldDB" id="S4RAH6"/>
<dbReference type="STRING" id="7757.ENSPMAP00000002207"/>
<organism evidence="9">
    <name type="scientific">Petromyzon marinus</name>
    <name type="common">Sea lamprey</name>
    <dbReference type="NCBI Taxonomy" id="7757"/>
    <lineage>
        <taxon>Eukaryota</taxon>
        <taxon>Metazoa</taxon>
        <taxon>Chordata</taxon>
        <taxon>Craniata</taxon>
        <taxon>Vertebrata</taxon>
        <taxon>Cyclostomata</taxon>
        <taxon>Hyperoartia</taxon>
        <taxon>Petromyzontiformes</taxon>
        <taxon>Petromyzontidae</taxon>
        <taxon>Petromyzon</taxon>
    </lineage>
</organism>
<dbReference type="GO" id="GO:0051781">
    <property type="term" value="P:positive regulation of cell division"/>
    <property type="evidence" value="ECO:0007669"/>
    <property type="project" value="UniProtKB-KW"/>
</dbReference>
<comment type="similarity">
    <text evidence="1 7">Belongs to the PDGF/VEGF growth factor family.</text>
</comment>
<feature type="domain" description="Platelet-derived growth factor (PDGF) family profile" evidence="8">
    <location>
        <begin position="95"/>
        <end position="170"/>
    </location>
</feature>
<dbReference type="InterPro" id="IPR029034">
    <property type="entry name" value="Cystine-knot_cytokine"/>
</dbReference>
<dbReference type="GO" id="GO:0005161">
    <property type="term" value="F:platelet-derived growth factor receptor binding"/>
    <property type="evidence" value="ECO:0007669"/>
    <property type="project" value="TreeGrafter"/>
</dbReference>
<dbReference type="PANTHER" id="PTHR11633:SF5">
    <property type="entry name" value="PLATELET-DERIVED GROWTH FACTOR C"/>
    <property type="match status" value="1"/>
</dbReference>
<dbReference type="SMART" id="SM00141">
    <property type="entry name" value="PDGF"/>
    <property type="match status" value="1"/>
</dbReference>
<evidence type="ECO:0000256" key="7">
    <source>
        <dbReference type="RuleBase" id="RU003818"/>
    </source>
</evidence>
<sequence length="178" mass="19839">APGAPGTLGPPLASSAMEVLSHTLSAFETLEDMVKFLEPESWQVELDRLAFSVPQARGRSSAHGRRWNGELNLNRLREEVRLYSCTPRNHSVSLREELGRTDTVFWPSCVLVRRCGGNCACCAHNCTQCRCKATRTARKVHEVLQIKAWRGSFHKNLTDVHLEHHEACQCTCANGVNG</sequence>
<dbReference type="InterPro" id="IPR000072">
    <property type="entry name" value="PDGF/VEGF_dom"/>
</dbReference>
<dbReference type="HOGENOM" id="CLU_037859_0_0_1"/>
<dbReference type="GO" id="GO:0048008">
    <property type="term" value="P:platelet-derived growth factor receptor signaling pathway"/>
    <property type="evidence" value="ECO:0007669"/>
    <property type="project" value="TreeGrafter"/>
</dbReference>
<dbReference type="Pfam" id="PF00341">
    <property type="entry name" value="PDGF"/>
    <property type="match status" value="1"/>
</dbReference>
<evidence type="ECO:0000256" key="1">
    <source>
        <dbReference type="ARBA" id="ARBA00006686"/>
    </source>
</evidence>
<reference evidence="9" key="1">
    <citation type="submission" date="2025-08" db="UniProtKB">
        <authorList>
            <consortium name="Ensembl"/>
        </authorList>
    </citation>
    <scope>IDENTIFICATION</scope>
</reference>
<evidence type="ECO:0000256" key="2">
    <source>
        <dbReference type="ARBA" id="ARBA00022473"/>
    </source>
</evidence>
<dbReference type="GeneTree" id="ENSGT00940000158645"/>
<dbReference type="PANTHER" id="PTHR11633">
    <property type="entry name" value="PLATELET-DERIVED GROWTH FACTOR"/>
    <property type="match status" value="1"/>
</dbReference>
<evidence type="ECO:0000256" key="4">
    <source>
        <dbReference type="ARBA" id="ARBA00023030"/>
    </source>
</evidence>
<dbReference type="OMA" id="GRNCACC"/>
<dbReference type="GO" id="GO:0051897">
    <property type="term" value="P:positive regulation of phosphatidylinositol 3-kinase/protein kinase B signal transduction"/>
    <property type="evidence" value="ECO:0007669"/>
    <property type="project" value="TreeGrafter"/>
</dbReference>
<dbReference type="GO" id="GO:0005615">
    <property type="term" value="C:extracellular space"/>
    <property type="evidence" value="ECO:0007669"/>
    <property type="project" value="TreeGrafter"/>
</dbReference>
<dbReference type="GO" id="GO:0016020">
    <property type="term" value="C:membrane"/>
    <property type="evidence" value="ECO:0007669"/>
    <property type="project" value="InterPro"/>
</dbReference>
<dbReference type="SUPFAM" id="SSF57501">
    <property type="entry name" value="Cystine-knot cytokines"/>
    <property type="match status" value="1"/>
</dbReference>
<accession>S4RAH6</accession>
<dbReference type="PROSITE" id="PS50278">
    <property type="entry name" value="PDGF_2"/>
    <property type="match status" value="1"/>
</dbReference>
<evidence type="ECO:0000256" key="5">
    <source>
        <dbReference type="ARBA" id="ARBA00023180"/>
    </source>
</evidence>
<keyword evidence="2" id="KW-0217">Developmental protein</keyword>
<dbReference type="GO" id="GO:0008284">
    <property type="term" value="P:positive regulation of cell population proliferation"/>
    <property type="evidence" value="ECO:0007669"/>
    <property type="project" value="TreeGrafter"/>
</dbReference>
<proteinExistence type="inferred from homology"/>
<dbReference type="GO" id="GO:0030335">
    <property type="term" value="P:positive regulation of cell migration"/>
    <property type="evidence" value="ECO:0007669"/>
    <property type="project" value="TreeGrafter"/>
</dbReference>
<dbReference type="GO" id="GO:0070374">
    <property type="term" value="P:positive regulation of ERK1 and ERK2 cascade"/>
    <property type="evidence" value="ECO:0007669"/>
    <property type="project" value="TreeGrafter"/>
</dbReference>
<keyword evidence="4 7" id="KW-0339">Growth factor</keyword>
<name>S4RAH6_PETMA</name>
<keyword evidence="3" id="KW-0732">Signal</keyword>
<dbReference type="Ensembl" id="ENSPMAT00000002218.1">
    <property type="protein sequence ID" value="ENSPMAP00000002207.1"/>
    <property type="gene ID" value="ENSPMAG00000002014.1"/>
</dbReference>
<evidence type="ECO:0000256" key="6">
    <source>
        <dbReference type="ARBA" id="ARBA00023246"/>
    </source>
</evidence>
<dbReference type="Gene3D" id="2.10.90.10">
    <property type="entry name" value="Cystine-knot cytokines"/>
    <property type="match status" value="1"/>
</dbReference>
<dbReference type="GO" id="GO:0008083">
    <property type="term" value="F:growth factor activity"/>
    <property type="evidence" value="ECO:0007669"/>
    <property type="project" value="UniProtKB-KW"/>
</dbReference>